<proteinExistence type="predicted"/>
<protein>
    <submittedName>
        <fullName evidence="1">Uncharacterized protein</fullName>
    </submittedName>
</protein>
<dbReference type="Proteomes" id="UP001156870">
    <property type="component" value="Unassembled WGS sequence"/>
</dbReference>
<reference evidence="1 2" key="1">
    <citation type="journal article" date="2014" name="Int. J. Syst. Evol. Microbiol.">
        <title>Complete genome sequence of Corynebacterium casei LMG S-19264T (=DSM 44701T), isolated from a smear-ripened cheese.</title>
        <authorList>
            <consortium name="US DOE Joint Genome Institute (JGI-PGF)"/>
            <person name="Walter F."/>
            <person name="Albersmeier A."/>
            <person name="Kalinowski J."/>
            <person name="Ruckert C."/>
        </authorList>
    </citation>
    <scope>NUCLEOTIDE SEQUENCE [LARGE SCALE GENOMIC DNA]</scope>
    <source>
        <strain evidence="1 2">NBRC 110095</strain>
    </source>
</reference>
<evidence type="ECO:0000313" key="1">
    <source>
        <dbReference type="EMBL" id="GLS26934.1"/>
    </source>
</evidence>
<keyword evidence="2" id="KW-1185">Reference proteome</keyword>
<sequence length="81" mass="9488">MGGHFRDAHFLNCEINHAKLGTKDGFVVDFVRKQAIGFALYRGMEDIRATATFITYDSNDSYDRFKKSRRKLRCKVYWFGV</sequence>
<dbReference type="EMBL" id="BSPD01000064">
    <property type="protein sequence ID" value="GLS26934.1"/>
    <property type="molecule type" value="Genomic_DNA"/>
</dbReference>
<gene>
    <name evidence="1" type="ORF">GCM10007877_26530</name>
</gene>
<dbReference type="AlphaFoldDB" id="A0AA37T6W5"/>
<accession>A0AA37T6W5</accession>
<name>A0AA37T6W5_9GAMM</name>
<comment type="caution">
    <text evidence="1">The sequence shown here is derived from an EMBL/GenBank/DDBJ whole genome shotgun (WGS) entry which is preliminary data.</text>
</comment>
<evidence type="ECO:0000313" key="2">
    <source>
        <dbReference type="Proteomes" id="UP001156870"/>
    </source>
</evidence>
<organism evidence="1 2">
    <name type="scientific">Marinibactrum halimedae</name>
    <dbReference type="NCBI Taxonomy" id="1444977"/>
    <lineage>
        <taxon>Bacteria</taxon>
        <taxon>Pseudomonadati</taxon>
        <taxon>Pseudomonadota</taxon>
        <taxon>Gammaproteobacteria</taxon>
        <taxon>Cellvibrionales</taxon>
        <taxon>Cellvibrionaceae</taxon>
        <taxon>Marinibactrum</taxon>
    </lineage>
</organism>